<sequence length="122" mass="14292">MSTNRDEQILPIPSDLYTEVGQVENRIEELRRDVRRLRNRYAELRESPESLRTDSLGRLIEPRQAVEEAYRGLDDAEFNLEYSAEASRWARNHASRLSLTDAAVEHREQLLAEQCPPIERTR</sequence>
<evidence type="ECO:0000256" key="1">
    <source>
        <dbReference type="SAM" id="Coils"/>
    </source>
</evidence>
<evidence type="ECO:0000313" key="2">
    <source>
        <dbReference type="EMBL" id="QVI22910.1"/>
    </source>
</evidence>
<feature type="coiled-coil region" evidence="1">
    <location>
        <begin position="20"/>
        <end position="47"/>
    </location>
</feature>
<keyword evidence="3" id="KW-1185">Reference proteome</keyword>
<reference evidence="2 3" key="1">
    <citation type="submission" date="2021-04" db="EMBL/GenBank/DDBJ databases">
        <title>Nocardia tengchongensis.</title>
        <authorList>
            <person name="Zhuang k."/>
            <person name="Ran Y."/>
            <person name="Li W."/>
        </authorList>
    </citation>
    <scope>NUCLEOTIDE SEQUENCE [LARGE SCALE GENOMIC DNA]</scope>
    <source>
        <strain evidence="2 3">CFH S0057</strain>
    </source>
</reference>
<name>A0ABX8CSL2_9NOCA</name>
<dbReference type="Proteomes" id="UP000683310">
    <property type="component" value="Chromosome"/>
</dbReference>
<gene>
    <name evidence="2" type="ORF">KHQ06_08080</name>
</gene>
<accession>A0ABX8CSL2</accession>
<keyword evidence="1" id="KW-0175">Coiled coil</keyword>
<dbReference type="EMBL" id="CP074371">
    <property type="protein sequence ID" value="QVI22910.1"/>
    <property type="molecule type" value="Genomic_DNA"/>
</dbReference>
<proteinExistence type="predicted"/>
<evidence type="ECO:0000313" key="3">
    <source>
        <dbReference type="Proteomes" id="UP000683310"/>
    </source>
</evidence>
<organism evidence="2 3">
    <name type="scientific">Nocardia tengchongensis</name>
    <dbReference type="NCBI Taxonomy" id="2055889"/>
    <lineage>
        <taxon>Bacteria</taxon>
        <taxon>Bacillati</taxon>
        <taxon>Actinomycetota</taxon>
        <taxon>Actinomycetes</taxon>
        <taxon>Mycobacteriales</taxon>
        <taxon>Nocardiaceae</taxon>
        <taxon>Nocardia</taxon>
    </lineage>
</organism>
<protein>
    <submittedName>
        <fullName evidence="2">Uncharacterized protein</fullName>
    </submittedName>
</protein>